<dbReference type="Proteomes" id="UP001163046">
    <property type="component" value="Unassembled WGS sequence"/>
</dbReference>
<evidence type="ECO:0000256" key="4">
    <source>
        <dbReference type="ARBA" id="ARBA00022833"/>
    </source>
</evidence>
<dbReference type="PANTHER" id="PTHR46591:SF1">
    <property type="entry name" value="ZINC FINGER FYVE DOMAIN-CONTAINING PROTEIN 26"/>
    <property type="match status" value="1"/>
</dbReference>
<name>A0A9X0CP87_9CNID</name>
<dbReference type="GO" id="GO:0032266">
    <property type="term" value="F:phosphatidylinositol-3-phosphate binding"/>
    <property type="evidence" value="ECO:0007669"/>
    <property type="project" value="InterPro"/>
</dbReference>
<dbReference type="GO" id="GO:0005765">
    <property type="term" value="C:lysosomal membrane"/>
    <property type="evidence" value="ECO:0007669"/>
    <property type="project" value="TreeGrafter"/>
</dbReference>
<keyword evidence="4" id="KW-0862">Zinc</keyword>
<evidence type="ECO:0000313" key="8">
    <source>
        <dbReference type="EMBL" id="KAJ7371022.1"/>
    </source>
</evidence>
<evidence type="ECO:0000256" key="6">
    <source>
        <dbReference type="SAM" id="MobiDB-lite"/>
    </source>
</evidence>
<comment type="caution">
    <text evidence="8">The sequence shown here is derived from an EMBL/GenBank/DDBJ whole genome shotgun (WGS) entry which is preliminary data.</text>
</comment>
<dbReference type="InterPro" id="IPR017455">
    <property type="entry name" value="Znf_FYVE-rel"/>
</dbReference>
<evidence type="ECO:0000256" key="2">
    <source>
        <dbReference type="ARBA" id="ARBA00022723"/>
    </source>
</evidence>
<feature type="domain" description="FYVE-type" evidence="7">
    <location>
        <begin position="168"/>
        <end position="227"/>
    </location>
</feature>
<dbReference type="InterPro" id="IPR013083">
    <property type="entry name" value="Znf_RING/FYVE/PHD"/>
</dbReference>
<keyword evidence="2" id="KW-0479">Metal-binding</keyword>
<sequence length="858" mass="96375">MWRVLGDHECTVKAFDELLAEYSAKALEFQVVQMDRSQTKEFCSSIMQSLIQTPSSSPTSSSTTMGGRITPILESGRYTPVTSTPVKERGARESVAGSLERKAQTIPRKKISLDSRLVALEKEKKSQRQATPPRTIGSLGTKRTAPQGGQQLYIPPVVPPKMENWMPDQQVSICVICHEKFSMFNRRHHCRRCGRVVCGTCSRHSYVVAGYGKNPVRVCDTCHEHFYTSRSRPLREDFSTSLRSDPVSLEKGRGFQGFAELSVASGPNSMIGSYLERIPSTEWLTEDMNARCLWKLSLDEENNSLLRDEFFYEQAPSASLCVSILDLHSDVKACGRLILDLCNSLSQKLVPVAPGVRNEELDHNLLISMIRYLLFNAKLKMMKAGETQGVELCDTYLGHVDLMKFLVESNCGDIPSLRDLMHPDSARRLRDRFIEGERLSLAMEVSTKCGLDPSGVWGAAGFALLQAGDFPLPEKSLPEEGGKQHQQNNSQYLEKIIDILQSSPLLAYRQSTDDLMSPLLGLLENSRNFQSGTSYLDPKRFDECLYYLHKYGSPSSLVAFYVRHGYLKHACRYIIDQQCSVEVFIESLFMRLVLKGNFTQLKEQVETADPTLQAWMPYLTAACKFLLRRSFHYLLYEVQVFMRTCIRFYEGVAGGPVTSYEDLYSRLHYLEEAKQHIEAVIAEKKSPKGTVNTVFAYLRQRSTASVKSVAEEPSHLTMSLSELSSHLNTINLQIEVTSFMHTCAVERGGLGLLRASEGSRLPTLFGNGHVRGEMVVQVLLAGAKIQDGFSLASRIIQDYNLPAARVYVDAGRSLARQYKYEHIEELLRCSKETGQITDKCHDDIILACVSIVSADHSQ</sequence>
<keyword evidence="9" id="KW-1185">Reference proteome</keyword>
<dbReference type="InterPro" id="IPR028730">
    <property type="entry name" value="ZFYVE26"/>
</dbReference>
<dbReference type="InterPro" id="IPR057946">
    <property type="entry name" value="TPR_ZFYVE26"/>
</dbReference>
<dbReference type="AlphaFoldDB" id="A0A9X0CP87"/>
<evidence type="ECO:0000256" key="1">
    <source>
        <dbReference type="ARBA" id="ARBA00022553"/>
    </source>
</evidence>
<dbReference type="GO" id="GO:0032465">
    <property type="term" value="P:regulation of cytokinesis"/>
    <property type="evidence" value="ECO:0007669"/>
    <property type="project" value="TreeGrafter"/>
</dbReference>
<protein>
    <submittedName>
        <fullName evidence="8">Zinc finger FYVE domain-containing protein 26</fullName>
    </submittedName>
</protein>
<accession>A0A9X0CP87</accession>
<organism evidence="8 9">
    <name type="scientific">Desmophyllum pertusum</name>
    <dbReference type="NCBI Taxonomy" id="174260"/>
    <lineage>
        <taxon>Eukaryota</taxon>
        <taxon>Metazoa</taxon>
        <taxon>Cnidaria</taxon>
        <taxon>Anthozoa</taxon>
        <taxon>Hexacorallia</taxon>
        <taxon>Scleractinia</taxon>
        <taxon>Caryophylliina</taxon>
        <taxon>Caryophylliidae</taxon>
        <taxon>Desmophyllum</taxon>
    </lineage>
</organism>
<dbReference type="SMART" id="SM00064">
    <property type="entry name" value="FYVE"/>
    <property type="match status" value="1"/>
</dbReference>
<feature type="non-terminal residue" evidence="8">
    <location>
        <position position="1"/>
    </location>
</feature>
<dbReference type="Gene3D" id="3.30.40.10">
    <property type="entry name" value="Zinc/RING finger domain, C3HC4 (zinc finger)"/>
    <property type="match status" value="1"/>
</dbReference>
<evidence type="ECO:0000256" key="5">
    <source>
        <dbReference type="PROSITE-ProRule" id="PRU00091"/>
    </source>
</evidence>
<dbReference type="PANTHER" id="PTHR46591">
    <property type="entry name" value="ZINC FINGER FYVE DOMAIN-CONTAINING PROTEIN 26"/>
    <property type="match status" value="1"/>
</dbReference>
<dbReference type="GO" id="GO:0000281">
    <property type="term" value="P:mitotic cytokinesis"/>
    <property type="evidence" value="ECO:0007669"/>
    <property type="project" value="InterPro"/>
</dbReference>
<dbReference type="GO" id="GO:0008270">
    <property type="term" value="F:zinc ion binding"/>
    <property type="evidence" value="ECO:0007669"/>
    <property type="project" value="UniProtKB-KW"/>
</dbReference>
<keyword evidence="1" id="KW-0597">Phosphoprotein</keyword>
<gene>
    <name evidence="8" type="primary">ZFYVE26_2</name>
    <name evidence="8" type="ORF">OS493_028184</name>
</gene>
<evidence type="ECO:0000313" key="9">
    <source>
        <dbReference type="Proteomes" id="UP001163046"/>
    </source>
</evidence>
<dbReference type="InterPro" id="IPR011011">
    <property type="entry name" value="Znf_FYVE_PHD"/>
</dbReference>
<evidence type="ECO:0000256" key="3">
    <source>
        <dbReference type="ARBA" id="ARBA00022771"/>
    </source>
</evidence>
<dbReference type="InterPro" id="IPR000306">
    <property type="entry name" value="Znf_FYVE"/>
</dbReference>
<dbReference type="PROSITE" id="PS50178">
    <property type="entry name" value="ZF_FYVE"/>
    <property type="match status" value="1"/>
</dbReference>
<evidence type="ECO:0000259" key="7">
    <source>
        <dbReference type="PROSITE" id="PS50178"/>
    </source>
</evidence>
<dbReference type="GO" id="GO:0030496">
    <property type="term" value="C:midbody"/>
    <property type="evidence" value="ECO:0007669"/>
    <property type="project" value="TreeGrafter"/>
</dbReference>
<proteinExistence type="predicted"/>
<feature type="region of interest" description="Disordered" evidence="6">
    <location>
        <begin position="75"/>
        <end position="103"/>
    </location>
</feature>
<feature type="region of interest" description="Disordered" evidence="6">
    <location>
        <begin position="122"/>
        <end position="151"/>
    </location>
</feature>
<dbReference type="Pfam" id="PF01363">
    <property type="entry name" value="FYVE"/>
    <property type="match status" value="1"/>
</dbReference>
<dbReference type="GO" id="GO:0005813">
    <property type="term" value="C:centrosome"/>
    <property type="evidence" value="ECO:0007669"/>
    <property type="project" value="TreeGrafter"/>
</dbReference>
<dbReference type="SUPFAM" id="SSF57903">
    <property type="entry name" value="FYVE/PHD zinc finger"/>
    <property type="match status" value="1"/>
</dbReference>
<dbReference type="Pfam" id="PF25569">
    <property type="entry name" value="TPR_ZFYVE26"/>
    <property type="match status" value="1"/>
</dbReference>
<dbReference type="EMBL" id="MU826852">
    <property type="protein sequence ID" value="KAJ7371022.1"/>
    <property type="molecule type" value="Genomic_DNA"/>
</dbReference>
<reference evidence="8" key="1">
    <citation type="submission" date="2023-01" db="EMBL/GenBank/DDBJ databases">
        <title>Genome assembly of the deep-sea coral Lophelia pertusa.</title>
        <authorList>
            <person name="Herrera S."/>
            <person name="Cordes E."/>
        </authorList>
    </citation>
    <scope>NUCLEOTIDE SEQUENCE</scope>
    <source>
        <strain evidence="8">USNM1676648</strain>
        <tissue evidence="8">Polyp</tissue>
    </source>
</reference>
<keyword evidence="3 5" id="KW-0863">Zinc-finger</keyword>
<dbReference type="OrthoDB" id="1936617at2759"/>
<dbReference type="GO" id="GO:0000724">
    <property type="term" value="P:double-strand break repair via homologous recombination"/>
    <property type="evidence" value="ECO:0007669"/>
    <property type="project" value="InterPro"/>
</dbReference>